<evidence type="ECO:0000313" key="3">
    <source>
        <dbReference type="EMBL" id="CAK0867507.1"/>
    </source>
</evidence>
<evidence type="ECO:0000256" key="2">
    <source>
        <dbReference type="SAM" id="Phobius"/>
    </source>
</evidence>
<organism evidence="3 4">
    <name type="scientific">Prorocentrum cordatum</name>
    <dbReference type="NCBI Taxonomy" id="2364126"/>
    <lineage>
        <taxon>Eukaryota</taxon>
        <taxon>Sar</taxon>
        <taxon>Alveolata</taxon>
        <taxon>Dinophyceae</taxon>
        <taxon>Prorocentrales</taxon>
        <taxon>Prorocentraceae</taxon>
        <taxon>Prorocentrum</taxon>
    </lineage>
</organism>
<proteinExistence type="predicted"/>
<keyword evidence="4" id="KW-1185">Reference proteome</keyword>
<dbReference type="EMBL" id="CAUYUJ010016651">
    <property type="protein sequence ID" value="CAK0867507.1"/>
    <property type="molecule type" value="Genomic_DNA"/>
</dbReference>
<keyword evidence="2" id="KW-0812">Transmembrane</keyword>
<evidence type="ECO:0000256" key="1">
    <source>
        <dbReference type="SAM" id="MobiDB-lite"/>
    </source>
</evidence>
<accession>A0ABN9V4P9</accession>
<evidence type="ECO:0008006" key="5">
    <source>
        <dbReference type="Google" id="ProtNLM"/>
    </source>
</evidence>
<keyword evidence="2" id="KW-0472">Membrane</keyword>
<feature type="transmembrane region" description="Helical" evidence="2">
    <location>
        <begin position="253"/>
        <end position="270"/>
    </location>
</feature>
<protein>
    <recommendedName>
        <fullName evidence="5">Autophagy-related protein 9</fullName>
    </recommendedName>
</protein>
<feature type="transmembrane region" description="Helical" evidence="2">
    <location>
        <begin position="222"/>
        <end position="247"/>
    </location>
</feature>
<feature type="compositionally biased region" description="Low complexity" evidence="1">
    <location>
        <begin position="27"/>
        <end position="46"/>
    </location>
</feature>
<feature type="compositionally biased region" description="Polar residues" evidence="1">
    <location>
        <begin position="78"/>
        <end position="93"/>
    </location>
</feature>
<evidence type="ECO:0000313" key="4">
    <source>
        <dbReference type="Proteomes" id="UP001189429"/>
    </source>
</evidence>
<keyword evidence="2" id="KW-1133">Transmembrane helix</keyword>
<comment type="caution">
    <text evidence="3">The sequence shown here is derived from an EMBL/GenBank/DDBJ whole genome shotgun (WGS) entry which is preliminary data.</text>
</comment>
<feature type="transmembrane region" description="Helical" evidence="2">
    <location>
        <begin position="475"/>
        <end position="498"/>
    </location>
</feature>
<feature type="region of interest" description="Disordered" evidence="1">
    <location>
        <begin position="531"/>
        <end position="561"/>
    </location>
</feature>
<reference evidence="3" key="1">
    <citation type="submission" date="2023-10" db="EMBL/GenBank/DDBJ databases">
        <authorList>
            <person name="Chen Y."/>
            <person name="Shah S."/>
            <person name="Dougan E. K."/>
            <person name="Thang M."/>
            <person name="Chan C."/>
        </authorList>
    </citation>
    <scope>NUCLEOTIDE SEQUENCE [LARGE SCALE GENOMIC DNA]</scope>
</reference>
<dbReference type="Proteomes" id="UP001189429">
    <property type="component" value="Unassembled WGS sequence"/>
</dbReference>
<feature type="compositionally biased region" description="Basic and acidic residues" evidence="1">
    <location>
        <begin position="1"/>
        <end position="10"/>
    </location>
</feature>
<gene>
    <name evidence="3" type="ORF">PCOR1329_LOCUS54432</name>
</gene>
<feature type="transmembrane region" description="Helical" evidence="2">
    <location>
        <begin position="444"/>
        <end position="463"/>
    </location>
</feature>
<feature type="non-terminal residue" evidence="3">
    <location>
        <position position="645"/>
    </location>
</feature>
<feature type="region of interest" description="Disordered" evidence="1">
    <location>
        <begin position="1"/>
        <end position="134"/>
    </location>
</feature>
<sequence length="645" mass="69163">MVGDIERLLEGQDGPPRSRQPGGPTGLGCAAGPAEAGAPPAASRSPPHGPDPGGGRPSRSDGAARSVAGKGGAAPLSASASWPRSPRGEQSAQPVALPPAPGAQQERLEPAEAARAAEALAEWRPGQRGGGGSVVFGGGGTFEVGAPVERLRDRLLEWTVVFSEHFEGRVYLRELVGQTLFGLLGPLGVPLLRVYYGTSEAIQNRQMTWPSKSSRTWQEYRALVLFASVGWLSGLSLCSALVIWFFWAPEGTSAAEIWLMCAAMFMMNNTRAIKYAHFPLASYRQFDTTLLRLDRVVSGLVLVSWLKPSQKTIDDFLDLSMLTVLGPVPRHTKLRFLRWPTTMHRAQTIAKRQGLSSRAIVCHALLRRQPAAAKCMHSQGSRLQAPDFALELPPGLAPTGAVEGPAECDGPSSHEVALEELFREIVEAAVRWEQKTLIGRAGPAVPLGALATAFLGCFGRLASGRPFFGAGWLTNLQVALVLLPTLLSGGPCVGFIFLPPNLRRHPRHAPAPDHNQVAHRAPLRAVVRPQDVAAAAARDPRPRGPGPGRRRDGGGLPRAARAVPGLRQVLQLADRDLHERVRGDDGVHDVVGASARGAQGLRLAGQNRPPDLRLLRDRPGGLRHWAGSSRGGRELRLRPHRLPAQ</sequence>
<feature type="compositionally biased region" description="Low complexity" evidence="1">
    <location>
        <begin position="113"/>
        <end position="122"/>
    </location>
</feature>
<name>A0ABN9V4P9_9DINO</name>